<dbReference type="AlphaFoldDB" id="A0A9P0TKR7"/>
<evidence type="ECO:0000256" key="8">
    <source>
        <dbReference type="ARBA" id="ARBA00022884"/>
    </source>
</evidence>
<dbReference type="GO" id="GO:0003723">
    <property type="term" value="F:RNA binding"/>
    <property type="evidence" value="ECO:0007669"/>
    <property type="project" value="UniProtKB-KW"/>
</dbReference>
<evidence type="ECO:0000256" key="6">
    <source>
        <dbReference type="ARBA" id="ARBA00022448"/>
    </source>
</evidence>
<comment type="subcellular location">
    <subcellularLocation>
        <location evidence="3">Cytoplasm</location>
    </subcellularLocation>
    <subcellularLocation>
        <location evidence="2">Nucleus</location>
    </subcellularLocation>
</comment>
<comment type="function">
    <text evidence="1">Functions as an U snRNP-specific nuclear import adapter. Involved in the trimethylguanosine (m3G)-cap-dependent nuclear import of U snRNPs. Binds specifically to the terminal m3G-cap U snRNAs.</text>
</comment>
<dbReference type="Gene3D" id="3.30.470.30">
    <property type="entry name" value="DNA ligase/mRNA capping enzyme"/>
    <property type="match status" value="1"/>
</dbReference>
<evidence type="ECO:0000256" key="5">
    <source>
        <dbReference type="ARBA" id="ARBA00016034"/>
    </source>
</evidence>
<evidence type="ECO:0000256" key="9">
    <source>
        <dbReference type="ARBA" id="ARBA00023242"/>
    </source>
</evidence>
<organism evidence="13 14">
    <name type="scientific">Pieris brassicae</name>
    <name type="common">White butterfly</name>
    <name type="synonym">Large white butterfly</name>
    <dbReference type="NCBI Taxonomy" id="7116"/>
    <lineage>
        <taxon>Eukaryota</taxon>
        <taxon>Metazoa</taxon>
        <taxon>Ecdysozoa</taxon>
        <taxon>Arthropoda</taxon>
        <taxon>Hexapoda</taxon>
        <taxon>Insecta</taxon>
        <taxon>Pterygota</taxon>
        <taxon>Neoptera</taxon>
        <taxon>Endopterygota</taxon>
        <taxon>Lepidoptera</taxon>
        <taxon>Glossata</taxon>
        <taxon>Ditrysia</taxon>
        <taxon>Papilionoidea</taxon>
        <taxon>Pieridae</taxon>
        <taxon>Pierinae</taxon>
        <taxon>Pieris</taxon>
    </lineage>
</organism>
<dbReference type="InterPro" id="IPR024721">
    <property type="entry name" value="Snurportin-1_N"/>
</dbReference>
<dbReference type="GO" id="GO:0005737">
    <property type="term" value="C:cytoplasm"/>
    <property type="evidence" value="ECO:0007669"/>
    <property type="project" value="UniProtKB-SubCell"/>
</dbReference>
<evidence type="ECO:0000256" key="7">
    <source>
        <dbReference type="ARBA" id="ARBA00022490"/>
    </source>
</evidence>
<evidence type="ECO:0000256" key="10">
    <source>
        <dbReference type="SAM" id="MobiDB-lite"/>
    </source>
</evidence>
<evidence type="ECO:0000256" key="3">
    <source>
        <dbReference type="ARBA" id="ARBA00004496"/>
    </source>
</evidence>
<dbReference type="PANTHER" id="PTHR13403">
    <property type="entry name" value="SNURPORTIN1 RNUT1 PROTEIN RNA, U TRANSPORTER 1"/>
    <property type="match status" value="1"/>
</dbReference>
<dbReference type="CDD" id="cd09232">
    <property type="entry name" value="Snurportin-1_C"/>
    <property type="match status" value="1"/>
</dbReference>
<dbReference type="Pfam" id="PF21974">
    <property type="entry name" value="SPN1_m3Gcap_bd"/>
    <property type="match status" value="1"/>
</dbReference>
<keyword evidence="9" id="KW-0539">Nucleus</keyword>
<dbReference type="InterPro" id="IPR047857">
    <property type="entry name" value="Snurportin1_C"/>
</dbReference>
<dbReference type="GO" id="GO:0005634">
    <property type="term" value="C:nucleus"/>
    <property type="evidence" value="ECO:0007669"/>
    <property type="project" value="UniProtKB-SubCell"/>
</dbReference>
<keyword evidence="8" id="KW-0694">RNA-binding</keyword>
<evidence type="ECO:0000313" key="14">
    <source>
        <dbReference type="Proteomes" id="UP001152562"/>
    </source>
</evidence>
<dbReference type="GO" id="GO:0061015">
    <property type="term" value="P:snRNA import into nucleus"/>
    <property type="evidence" value="ECO:0007669"/>
    <property type="project" value="InterPro"/>
</dbReference>
<reference evidence="13" key="1">
    <citation type="submission" date="2022-05" db="EMBL/GenBank/DDBJ databases">
        <authorList>
            <person name="Okamura Y."/>
        </authorList>
    </citation>
    <scope>NUCLEOTIDE SEQUENCE</scope>
</reference>
<comment type="caution">
    <text evidence="13">The sequence shown here is derived from an EMBL/GenBank/DDBJ whole genome shotgun (WGS) entry which is preliminary data.</text>
</comment>
<feature type="domain" description="Snurportin-1 N-terminal" evidence="11">
    <location>
        <begin position="31"/>
        <end position="63"/>
    </location>
</feature>
<sequence length="347" mass="40449">MEGDIEVIEKAIQNLEAIGEKDEDLSHQDLYKNWGKYGSQEERRKELLETQKSNRQNKVDKLRGLINVVEQEKIFKPNNKVSYRPNIYVAGFHKTPQTYSNVLMLSEWLIEKPSDFETNWYIAPCPKAMRLLVIAFHGNTKCFTKYGHFKFECCTSLPGGNPKSSGNCVLDCFYDKESNTMYVLDLLAWNNQPMTDGETEFRQFWMQTHLNDISAIKKISNFNKVIFKLLPMIPCTKENLNNLFSKFPPCDDLDFPALDGLLFYHRQAHYFAGQTPLVGWLFPYMINEVLGQDITVRSEYLAGTPEDYTNQTDFISTFEEKLKQRNRRSRNNSSMETENVESEENRK</sequence>
<dbReference type="Pfam" id="PF11538">
    <property type="entry name" value="Snurportin1"/>
    <property type="match status" value="1"/>
</dbReference>
<protein>
    <recommendedName>
        <fullName evidence="5">Snurportin-1</fullName>
    </recommendedName>
</protein>
<keyword evidence="14" id="KW-1185">Reference proteome</keyword>
<evidence type="ECO:0000313" key="13">
    <source>
        <dbReference type="EMBL" id="CAH4031035.1"/>
    </source>
</evidence>
<evidence type="ECO:0000256" key="1">
    <source>
        <dbReference type="ARBA" id="ARBA00003975"/>
    </source>
</evidence>
<proteinExistence type="inferred from homology"/>
<comment type="similarity">
    <text evidence="4">Belongs to the snurportin family.</text>
</comment>
<feature type="compositionally biased region" description="Acidic residues" evidence="10">
    <location>
        <begin position="338"/>
        <end position="347"/>
    </location>
</feature>
<feature type="domain" description="Snurportin-1 m3G cap-binding" evidence="12">
    <location>
        <begin position="103"/>
        <end position="283"/>
    </location>
</feature>
<evidence type="ECO:0000256" key="4">
    <source>
        <dbReference type="ARBA" id="ARBA00007540"/>
    </source>
</evidence>
<evidence type="ECO:0000256" key="2">
    <source>
        <dbReference type="ARBA" id="ARBA00004123"/>
    </source>
</evidence>
<dbReference type="EMBL" id="CALOZG010000013">
    <property type="protein sequence ID" value="CAH4031035.1"/>
    <property type="molecule type" value="Genomic_DNA"/>
</dbReference>
<feature type="region of interest" description="Disordered" evidence="10">
    <location>
        <begin position="323"/>
        <end position="347"/>
    </location>
</feature>
<dbReference type="OrthoDB" id="10003593at2759"/>
<keyword evidence="7" id="KW-0963">Cytoplasm</keyword>
<dbReference type="InterPro" id="IPR017336">
    <property type="entry name" value="Snurportin-1"/>
</dbReference>
<gene>
    <name evidence="13" type="ORF">PIBRA_LOCUS7612</name>
</gene>
<evidence type="ECO:0000259" key="11">
    <source>
        <dbReference type="Pfam" id="PF11538"/>
    </source>
</evidence>
<dbReference type="SUPFAM" id="SSF56091">
    <property type="entry name" value="DNA ligase/mRNA capping enzyme, catalytic domain"/>
    <property type="match status" value="1"/>
</dbReference>
<keyword evidence="6" id="KW-0813">Transport</keyword>
<dbReference type="Proteomes" id="UP001152562">
    <property type="component" value="Unassembled WGS sequence"/>
</dbReference>
<accession>A0A9P0TKR7</accession>
<evidence type="ECO:0000259" key="12">
    <source>
        <dbReference type="Pfam" id="PF21974"/>
    </source>
</evidence>
<dbReference type="PANTHER" id="PTHR13403:SF6">
    <property type="entry name" value="SNURPORTIN-1"/>
    <property type="match status" value="1"/>
</dbReference>
<name>A0A9P0TKR7_PIEBR</name>